<dbReference type="InterPro" id="IPR045851">
    <property type="entry name" value="AMP-bd_C_sf"/>
</dbReference>
<dbReference type="Gene3D" id="3.30.300.30">
    <property type="match status" value="1"/>
</dbReference>
<dbReference type="AlphaFoldDB" id="A0A2T5VFU0"/>
<dbReference type="InterPro" id="IPR025110">
    <property type="entry name" value="AMP-bd_C"/>
</dbReference>
<dbReference type="SUPFAM" id="SSF56801">
    <property type="entry name" value="Acetyl-CoA synthetase-like"/>
    <property type="match status" value="1"/>
</dbReference>
<dbReference type="Pfam" id="PF00501">
    <property type="entry name" value="AMP-binding"/>
    <property type="match status" value="1"/>
</dbReference>
<dbReference type="InterPro" id="IPR020845">
    <property type="entry name" value="AMP-binding_CS"/>
</dbReference>
<dbReference type="OrthoDB" id="8185589at2"/>
<protein>
    <submittedName>
        <fullName evidence="5">Fatty-acyl-CoA synthase</fullName>
    </submittedName>
</protein>
<organism evidence="5 6">
    <name type="scientific">Breoghania corrubedonensis</name>
    <dbReference type="NCBI Taxonomy" id="665038"/>
    <lineage>
        <taxon>Bacteria</taxon>
        <taxon>Pseudomonadati</taxon>
        <taxon>Pseudomonadota</taxon>
        <taxon>Alphaproteobacteria</taxon>
        <taxon>Hyphomicrobiales</taxon>
        <taxon>Stappiaceae</taxon>
        <taxon>Breoghania</taxon>
    </lineage>
</organism>
<proteinExistence type="inferred from homology"/>
<dbReference type="PANTHER" id="PTHR43201:SF5">
    <property type="entry name" value="MEDIUM-CHAIN ACYL-COA LIGASE ACSF2, MITOCHONDRIAL"/>
    <property type="match status" value="1"/>
</dbReference>
<comment type="caution">
    <text evidence="5">The sequence shown here is derived from an EMBL/GenBank/DDBJ whole genome shotgun (WGS) entry which is preliminary data.</text>
</comment>
<feature type="domain" description="AMP-dependent synthetase/ligase" evidence="3">
    <location>
        <begin position="20"/>
        <end position="389"/>
    </location>
</feature>
<dbReference type="GO" id="GO:0006631">
    <property type="term" value="P:fatty acid metabolic process"/>
    <property type="evidence" value="ECO:0007669"/>
    <property type="project" value="TreeGrafter"/>
</dbReference>
<evidence type="ECO:0000313" key="5">
    <source>
        <dbReference type="EMBL" id="PTW62624.1"/>
    </source>
</evidence>
<keyword evidence="6" id="KW-1185">Reference proteome</keyword>
<reference evidence="5 6" key="1">
    <citation type="submission" date="2018-04" db="EMBL/GenBank/DDBJ databases">
        <title>Genomic Encyclopedia of Archaeal and Bacterial Type Strains, Phase II (KMG-II): from individual species to whole genera.</title>
        <authorList>
            <person name="Goeker M."/>
        </authorList>
    </citation>
    <scope>NUCLEOTIDE SEQUENCE [LARGE SCALE GENOMIC DNA]</scope>
    <source>
        <strain evidence="5 6">DSM 23382</strain>
    </source>
</reference>
<dbReference type="InterPro" id="IPR000873">
    <property type="entry name" value="AMP-dep_synth/lig_dom"/>
</dbReference>
<dbReference type="EMBL" id="QAYG01000001">
    <property type="protein sequence ID" value="PTW62624.1"/>
    <property type="molecule type" value="Genomic_DNA"/>
</dbReference>
<comment type="similarity">
    <text evidence="1">Belongs to the ATP-dependent AMP-binding enzyme family.</text>
</comment>
<dbReference type="CDD" id="cd04433">
    <property type="entry name" value="AFD_class_I"/>
    <property type="match status" value="1"/>
</dbReference>
<dbReference type="GO" id="GO:0031956">
    <property type="term" value="F:medium-chain fatty acid-CoA ligase activity"/>
    <property type="evidence" value="ECO:0007669"/>
    <property type="project" value="TreeGrafter"/>
</dbReference>
<evidence type="ECO:0000259" key="3">
    <source>
        <dbReference type="Pfam" id="PF00501"/>
    </source>
</evidence>
<dbReference type="PANTHER" id="PTHR43201">
    <property type="entry name" value="ACYL-COA SYNTHETASE"/>
    <property type="match status" value="1"/>
</dbReference>
<name>A0A2T5VFU0_9HYPH</name>
<feature type="domain" description="AMP-binding enzyme C-terminal" evidence="4">
    <location>
        <begin position="440"/>
        <end position="512"/>
    </location>
</feature>
<keyword evidence="2" id="KW-0436">Ligase</keyword>
<evidence type="ECO:0000313" key="6">
    <source>
        <dbReference type="Proteomes" id="UP000244081"/>
    </source>
</evidence>
<sequence length="536" mass="57076">MKHRLDDLLAAARGRAGSLLVTEEGGTLDAAAFDALVARAEGWLQAQGLCTGDCIALWLVNRPEWLAFLFACARRGVAIAAVNTRYRTSELEHILKSSGARMLLLAPRTGKIDFLSILSGLEDADLPDLATIALFDASDALPDILIGRPVVAVELDGILPANEKVGEPDAVSDAATEPDRPLIFFTTSGTTSAPKLVTHSEHTLALHALRSAKSYGFDAPGAAYLAAMPFCGVFGLNATLAAMAGAAPLHLVTMFDAAADAPRIRAHGLTHMVGSDEMYRRLLEVDPGCLDRARCCGFAAFTPGVGEILLEAARRGVPLRGLYGSSEVCAIFAVQDGDAVPEERVKGGGRPASHDAQVRVREVESGKLLPPGEVGELEVRAPTNFLGYFRNPKATEKAIDAEGFFRTGDMGYLRDDGSFVYLARMGDAIRLSGFLTDPAEIEEVLRAAPGVSDAQVVAVVEGGQSRPVAFAITPDPANFDADAVIADARGKLAAYKVPIRVWPLETYPTTDSANGLKIKRATLRAMAEERLKEENR</sequence>
<gene>
    <name evidence="5" type="ORF">C8N35_101670</name>
</gene>
<dbReference type="Proteomes" id="UP000244081">
    <property type="component" value="Unassembled WGS sequence"/>
</dbReference>
<evidence type="ECO:0000256" key="2">
    <source>
        <dbReference type="ARBA" id="ARBA00022598"/>
    </source>
</evidence>
<evidence type="ECO:0000259" key="4">
    <source>
        <dbReference type="Pfam" id="PF13193"/>
    </source>
</evidence>
<evidence type="ECO:0000256" key="1">
    <source>
        <dbReference type="ARBA" id="ARBA00006432"/>
    </source>
</evidence>
<dbReference type="Gene3D" id="3.40.50.12780">
    <property type="entry name" value="N-terminal domain of ligase-like"/>
    <property type="match status" value="1"/>
</dbReference>
<dbReference type="PROSITE" id="PS00455">
    <property type="entry name" value="AMP_BINDING"/>
    <property type="match status" value="1"/>
</dbReference>
<dbReference type="RefSeq" id="WP_107988167.1">
    <property type="nucleotide sequence ID" value="NZ_QAYG01000001.1"/>
</dbReference>
<dbReference type="Pfam" id="PF13193">
    <property type="entry name" value="AMP-binding_C"/>
    <property type="match status" value="1"/>
</dbReference>
<accession>A0A2T5VFU0</accession>
<dbReference type="InterPro" id="IPR042099">
    <property type="entry name" value="ANL_N_sf"/>
</dbReference>